<evidence type="ECO:0000256" key="3">
    <source>
        <dbReference type="ARBA" id="ARBA00022801"/>
    </source>
</evidence>
<evidence type="ECO:0000259" key="8">
    <source>
        <dbReference type="Pfam" id="PF00350"/>
    </source>
</evidence>
<dbReference type="GO" id="GO:0008053">
    <property type="term" value="P:mitochondrial fusion"/>
    <property type="evidence" value="ECO:0007669"/>
    <property type="project" value="TreeGrafter"/>
</dbReference>
<dbReference type="GO" id="GO:0003924">
    <property type="term" value="F:GTPase activity"/>
    <property type="evidence" value="ECO:0007669"/>
    <property type="project" value="InterPro"/>
</dbReference>
<dbReference type="InterPro" id="IPR027094">
    <property type="entry name" value="Mitofusin_fam"/>
</dbReference>
<evidence type="ECO:0000313" key="9">
    <source>
        <dbReference type="EMBL" id="RNB76747.1"/>
    </source>
</evidence>
<keyword evidence="2" id="KW-0547">Nucleotide-binding</keyword>
<evidence type="ECO:0000256" key="6">
    <source>
        <dbReference type="SAM" id="Coils"/>
    </source>
</evidence>
<feature type="transmembrane region" description="Helical" evidence="7">
    <location>
        <begin position="481"/>
        <end position="505"/>
    </location>
</feature>
<name>A0A3M8CN59_9BACL</name>
<dbReference type="GO" id="GO:0005525">
    <property type="term" value="F:GTP binding"/>
    <property type="evidence" value="ECO:0007669"/>
    <property type="project" value="UniProtKB-KW"/>
</dbReference>
<dbReference type="EMBL" id="RHHT01000034">
    <property type="protein sequence ID" value="RNB76747.1"/>
    <property type="molecule type" value="Genomic_DNA"/>
</dbReference>
<dbReference type="PANTHER" id="PTHR10465:SF0">
    <property type="entry name" value="SARCALUMENIN"/>
    <property type="match status" value="1"/>
</dbReference>
<proteinExistence type="predicted"/>
<dbReference type="Proteomes" id="UP000281915">
    <property type="component" value="Unassembled WGS sequence"/>
</dbReference>
<dbReference type="PANTHER" id="PTHR10465">
    <property type="entry name" value="TRANSMEMBRANE GTPASE FZO1"/>
    <property type="match status" value="1"/>
</dbReference>
<dbReference type="RefSeq" id="WP_122914336.1">
    <property type="nucleotide sequence ID" value="NZ_RHHT01000034.1"/>
</dbReference>
<keyword evidence="6" id="KW-0175">Coiled coil</keyword>
<keyword evidence="7" id="KW-0812">Transmembrane</keyword>
<dbReference type="CDD" id="cd09912">
    <property type="entry name" value="DLP_2"/>
    <property type="match status" value="1"/>
</dbReference>
<dbReference type="AlphaFoldDB" id="A0A3M8CN59"/>
<evidence type="ECO:0000256" key="7">
    <source>
        <dbReference type="SAM" id="Phobius"/>
    </source>
</evidence>
<keyword evidence="4" id="KW-0342">GTP-binding</keyword>
<organism evidence="9 10">
    <name type="scientific">Brevibacillus panacihumi</name>
    <dbReference type="NCBI Taxonomy" id="497735"/>
    <lineage>
        <taxon>Bacteria</taxon>
        <taxon>Bacillati</taxon>
        <taxon>Bacillota</taxon>
        <taxon>Bacilli</taxon>
        <taxon>Bacillales</taxon>
        <taxon>Paenibacillaceae</taxon>
        <taxon>Brevibacillus</taxon>
    </lineage>
</organism>
<evidence type="ECO:0000256" key="4">
    <source>
        <dbReference type="ARBA" id="ARBA00023134"/>
    </source>
</evidence>
<sequence length="617" mass="70177">MEKTDKHSFEANKHFAEEKLKEISAILADYGFQERIEAAQSRLQHEKMHLLVVGEFSRGKSTFINAILGKPVLPSKVNPTTATISIIEGSDQPQMNILYRSGERINRPLPDEKVNKFLEEFITTSNQEANAIQEVRIGYPGVLQIMQCDIVDTPGVNDLDDLREEVTFHYLSKADSCIVLLDSQQPLSESERRFLQEKVLANDINRFLFVINRIDEVENIPQGEVSARLKAYVRKLLQEHLPQIADPTIHTVSAKEALRARFKQEASIWESDFSNFEASLMDFVSRQAVRDRLPMHYDRIAAIVKDGIQTVEERFSLLSVQRDEMLLELQRMEQEERTMQLELGTFESFMQVESVNLARWMTAFVREEFTKLQAELVGQAAQITTDEDVLRIKSMAGIGIRSIMEALQEQMLDYRRGLHEKLQAKWGHYFSHTSDGRKASRGIFSDADTEHLKNLITMEPTGEQTSSFAEVAAGMALGGTLGFIGAALFGPIGIGAAIVGTIFLGGKLQEEKEAKEREALRTKVTQILQTQIQGIIQNVEEKVKDMAGKELEPIQEHYATRLHNRMNALRLTLQEQQGIMQGQSSDIDTQKKRLDEHLAQLRQLQEELLNRKERLLV</sequence>
<accession>A0A3M8CN59</accession>
<evidence type="ECO:0000256" key="5">
    <source>
        <dbReference type="ARBA" id="ARBA00023136"/>
    </source>
</evidence>
<evidence type="ECO:0000256" key="1">
    <source>
        <dbReference type="ARBA" id="ARBA00004370"/>
    </source>
</evidence>
<gene>
    <name evidence="9" type="ORF">EDM58_16750</name>
</gene>
<evidence type="ECO:0000256" key="2">
    <source>
        <dbReference type="ARBA" id="ARBA00022741"/>
    </source>
</evidence>
<protein>
    <recommendedName>
        <fullName evidence="8">Dynamin N-terminal domain-containing protein</fullName>
    </recommendedName>
</protein>
<keyword evidence="7" id="KW-1133">Transmembrane helix</keyword>
<dbReference type="Gene3D" id="3.40.50.300">
    <property type="entry name" value="P-loop containing nucleotide triphosphate hydrolases"/>
    <property type="match status" value="1"/>
</dbReference>
<dbReference type="InterPro" id="IPR027417">
    <property type="entry name" value="P-loop_NTPase"/>
</dbReference>
<keyword evidence="3" id="KW-0378">Hydrolase</keyword>
<comment type="subcellular location">
    <subcellularLocation>
        <location evidence="1">Membrane</location>
    </subcellularLocation>
</comment>
<comment type="caution">
    <text evidence="9">The sequence shown here is derived from an EMBL/GenBank/DDBJ whole genome shotgun (WGS) entry which is preliminary data.</text>
</comment>
<dbReference type="InterPro" id="IPR045063">
    <property type="entry name" value="Dynamin_N"/>
</dbReference>
<dbReference type="Pfam" id="PF00350">
    <property type="entry name" value="Dynamin_N"/>
    <property type="match status" value="1"/>
</dbReference>
<keyword evidence="5 7" id="KW-0472">Membrane</keyword>
<dbReference type="GO" id="GO:0016020">
    <property type="term" value="C:membrane"/>
    <property type="evidence" value="ECO:0007669"/>
    <property type="project" value="UniProtKB-SubCell"/>
</dbReference>
<feature type="coiled-coil region" evidence="6">
    <location>
        <begin position="587"/>
        <end position="614"/>
    </location>
</feature>
<evidence type="ECO:0000313" key="10">
    <source>
        <dbReference type="Proteomes" id="UP000281915"/>
    </source>
</evidence>
<dbReference type="SUPFAM" id="SSF52540">
    <property type="entry name" value="P-loop containing nucleoside triphosphate hydrolases"/>
    <property type="match status" value="1"/>
</dbReference>
<feature type="domain" description="Dynamin N-terminal" evidence="8">
    <location>
        <begin position="51"/>
        <end position="213"/>
    </location>
</feature>
<reference evidence="9 10" key="1">
    <citation type="submission" date="2018-10" db="EMBL/GenBank/DDBJ databases">
        <title>Phylogenomics of Brevibacillus.</title>
        <authorList>
            <person name="Dunlap C."/>
        </authorList>
    </citation>
    <scope>NUCLEOTIDE SEQUENCE [LARGE SCALE GENOMIC DNA]</scope>
    <source>
        <strain evidence="9 10">JCM 15085</strain>
    </source>
</reference>